<evidence type="ECO:0000256" key="5">
    <source>
        <dbReference type="ARBA" id="ARBA00023163"/>
    </source>
</evidence>
<dbReference type="Pfam" id="PF02954">
    <property type="entry name" value="HTH_8"/>
    <property type="match status" value="1"/>
</dbReference>
<dbReference type="Proteomes" id="UP001237207">
    <property type="component" value="Unassembled WGS sequence"/>
</dbReference>
<keyword evidence="4" id="KW-0238">DNA-binding</keyword>
<dbReference type="InterPro" id="IPR002078">
    <property type="entry name" value="Sigma_54_int"/>
</dbReference>
<comment type="caution">
    <text evidence="8">The sequence shown here is derived from an EMBL/GenBank/DDBJ whole genome shotgun (WGS) entry which is preliminary data.</text>
</comment>
<dbReference type="Gene3D" id="3.40.50.300">
    <property type="entry name" value="P-loop containing nucleotide triphosphate hydrolases"/>
    <property type="match status" value="1"/>
</dbReference>
<dbReference type="InterPro" id="IPR025662">
    <property type="entry name" value="Sigma_54_int_dom_ATP-bd_1"/>
</dbReference>
<feature type="domain" description="PAS" evidence="7">
    <location>
        <begin position="115"/>
        <end position="191"/>
    </location>
</feature>
<proteinExistence type="predicted"/>
<dbReference type="PRINTS" id="PR01590">
    <property type="entry name" value="HTHFIS"/>
</dbReference>
<dbReference type="SUPFAM" id="SSF52540">
    <property type="entry name" value="P-loop containing nucleoside triphosphate hydrolases"/>
    <property type="match status" value="1"/>
</dbReference>
<dbReference type="InterPro" id="IPR025943">
    <property type="entry name" value="Sigma_54_int_dom_ATP-bd_2"/>
</dbReference>
<dbReference type="Pfam" id="PF13426">
    <property type="entry name" value="PAS_9"/>
    <property type="match status" value="1"/>
</dbReference>
<dbReference type="RefSeq" id="WP_307255809.1">
    <property type="nucleotide sequence ID" value="NZ_JAUSUC010000002.1"/>
</dbReference>
<dbReference type="SUPFAM" id="SSF46689">
    <property type="entry name" value="Homeodomain-like"/>
    <property type="match status" value="1"/>
</dbReference>
<dbReference type="PANTHER" id="PTHR32071:SF121">
    <property type="entry name" value="SIGMA L-DEPENDENT TRANSCRIPTIONAL REGULATOR YQIR-RELATED"/>
    <property type="match status" value="1"/>
</dbReference>
<gene>
    <name evidence="8" type="ORF">J2S13_000205</name>
</gene>
<dbReference type="InterPro" id="IPR058031">
    <property type="entry name" value="AAA_lid_NorR"/>
</dbReference>
<keyword evidence="5" id="KW-0804">Transcription</keyword>
<dbReference type="PANTHER" id="PTHR32071">
    <property type="entry name" value="TRANSCRIPTIONAL REGULATORY PROTEIN"/>
    <property type="match status" value="1"/>
</dbReference>
<dbReference type="Gene3D" id="1.10.8.60">
    <property type="match status" value="1"/>
</dbReference>
<dbReference type="PROSITE" id="PS50112">
    <property type="entry name" value="PAS"/>
    <property type="match status" value="2"/>
</dbReference>
<dbReference type="Gene3D" id="3.30.450.20">
    <property type="entry name" value="PAS domain"/>
    <property type="match status" value="2"/>
</dbReference>
<dbReference type="Pfam" id="PF25601">
    <property type="entry name" value="AAA_lid_14"/>
    <property type="match status" value="1"/>
</dbReference>
<dbReference type="Pfam" id="PF00158">
    <property type="entry name" value="Sigma54_activat"/>
    <property type="match status" value="1"/>
</dbReference>
<dbReference type="Gene3D" id="1.10.10.60">
    <property type="entry name" value="Homeodomain-like"/>
    <property type="match status" value="1"/>
</dbReference>
<evidence type="ECO:0000256" key="3">
    <source>
        <dbReference type="ARBA" id="ARBA00023015"/>
    </source>
</evidence>
<evidence type="ECO:0000313" key="8">
    <source>
        <dbReference type="EMBL" id="MDQ0213811.1"/>
    </source>
</evidence>
<dbReference type="GO" id="GO:0006355">
    <property type="term" value="P:regulation of DNA-templated transcription"/>
    <property type="evidence" value="ECO:0007669"/>
    <property type="project" value="InterPro"/>
</dbReference>
<dbReference type="SMART" id="SM00091">
    <property type="entry name" value="PAS"/>
    <property type="match status" value="2"/>
</dbReference>
<dbReference type="InterPro" id="IPR035965">
    <property type="entry name" value="PAS-like_dom_sf"/>
</dbReference>
<dbReference type="InterPro" id="IPR009057">
    <property type="entry name" value="Homeodomain-like_sf"/>
</dbReference>
<dbReference type="InterPro" id="IPR000014">
    <property type="entry name" value="PAS"/>
</dbReference>
<dbReference type="InterPro" id="IPR036291">
    <property type="entry name" value="NAD(P)-bd_dom_sf"/>
</dbReference>
<dbReference type="SMART" id="SM00382">
    <property type="entry name" value="AAA"/>
    <property type="match status" value="1"/>
</dbReference>
<dbReference type="NCBIfam" id="TIGR00229">
    <property type="entry name" value="sensory_box"/>
    <property type="match status" value="2"/>
</dbReference>
<dbReference type="PROSITE" id="PS00688">
    <property type="entry name" value="SIGMA54_INTERACT_3"/>
    <property type="match status" value="1"/>
</dbReference>
<evidence type="ECO:0000313" key="9">
    <source>
        <dbReference type="Proteomes" id="UP001237207"/>
    </source>
</evidence>
<dbReference type="SUPFAM" id="SSF55785">
    <property type="entry name" value="PYP-like sensor domain (PAS domain)"/>
    <property type="match status" value="2"/>
</dbReference>
<dbReference type="PROSITE" id="PS00676">
    <property type="entry name" value="SIGMA54_INTERACT_2"/>
    <property type="match status" value="1"/>
</dbReference>
<dbReference type="InterPro" id="IPR013767">
    <property type="entry name" value="PAS_fold"/>
</dbReference>
<dbReference type="EMBL" id="JAUSUC010000002">
    <property type="protein sequence ID" value="MDQ0213811.1"/>
    <property type="molecule type" value="Genomic_DNA"/>
</dbReference>
<dbReference type="CDD" id="cd00009">
    <property type="entry name" value="AAA"/>
    <property type="match status" value="1"/>
</dbReference>
<sequence length="684" mass="76733">MHNVLIVGGGQGGSAIMKILLETTMFNIAAIVDIDREAKAIQQAKKLGIKTGDDWREFLTDEIDIVIEVTGDKGVFYKLREAQNKNMLLIPGSVAYILANLMEEKEQLIAQLKSETKKIDLILDSTEEGMIGIDLDTKIMLFNKSAERIIGVEKKVAIGAKVQEIVPNTRLPQILRTKKIEANQEHVLDNDLEIISTRIPMINDHGDVIGAFAVFRDITKVMDLAEEVTNLKEIQTMLQAIIHSSDDAISVVDEKGRGILINPAYTRITGLTEERVIGKPATIDINEGDSVHLKVLETRRPVRGVKMSVGPKKKGVIVNVAPIIVNGKLKGSVGVIHDISEIQSLTEKLNRARQIIRTLEAKYTFEDIIGESDEIKIAVEQAKLGAKTPATILIRGESGTGKELFAHAIHNASDRRYNKFLRVNCASISESLLESELFGYEEGAFSGAKRGGKRGLFEEAHNGSILLDEIGELSANTQAKLLRVLQENEIIRVGGTKPVPINVRVIAATNVNLEKAMAEGKFREDLYYRLSRMPIQIPPLRNRISDIPFLCERLITKINQDYGRNVEGVTESALEQLMEYDWPGNVRELENVLGRAMIFMNYNEAEINDQHLHFIEKKNEEYPKQSLRLDLSGNKELSFLLEEYEKEIIKQYLEQNKGNKTVTARKLGISIRNLYYKLDKYNLQ</sequence>
<dbReference type="Pfam" id="PF00989">
    <property type="entry name" value="PAS"/>
    <property type="match status" value="1"/>
</dbReference>
<dbReference type="PROSITE" id="PS00675">
    <property type="entry name" value="SIGMA54_INTERACT_1"/>
    <property type="match status" value="1"/>
</dbReference>
<dbReference type="InterPro" id="IPR002197">
    <property type="entry name" value="HTH_Fis"/>
</dbReference>
<evidence type="ECO:0000256" key="2">
    <source>
        <dbReference type="ARBA" id="ARBA00022840"/>
    </source>
</evidence>
<dbReference type="Gene3D" id="3.40.50.720">
    <property type="entry name" value="NAD(P)-binding Rossmann-like Domain"/>
    <property type="match status" value="1"/>
</dbReference>
<evidence type="ECO:0000259" key="7">
    <source>
        <dbReference type="PROSITE" id="PS50112"/>
    </source>
</evidence>
<dbReference type="AlphaFoldDB" id="A0AAJ1WJ60"/>
<dbReference type="FunFam" id="3.40.50.300:FF:000006">
    <property type="entry name" value="DNA-binding transcriptional regulator NtrC"/>
    <property type="match status" value="1"/>
</dbReference>
<keyword evidence="3" id="KW-0805">Transcription regulation</keyword>
<accession>A0AAJ1WJ60</accession>
<keyword evidence="2" id="KW-0067">ATP-binding</keyword>
<keyword evidence="1" id="KW-0547">Nucleotide-binding</keyword>
<dbReference type="GO" id="GO:0005524">
    <property type="term" value="F:ATP binding"/>
    <property type="evidence" value="ECO:0007669"/>
    <property type="project" value="UniProtKB-KW"/>
</dbReference>
<dbReference type="CDD" id="cd00130">
    <property type="entry name" value="PAS"/>
    <property type="match status" value="2"/>
</dbReference>
<evidence type="ECO:0000256" key="4">
    <source>
        <dbReference type="ARBA" id="ARBA00023125"/>
    </source>
</evidence>
<reference evidence="8" key="1">
    <citation type="submission" date="2023-07" db="EMBL/GenBank/DDBJ databases">
        <title>Genomic Encyclopedia of Type Strains, Phase IV (KMG-IV): sequencing the most valuable type-strain genomes for metagenomic binning, comparative biology and taxonomic classification.</title>
        <authorList>
            <person name="Goeker M."/>
        </authorList>
    </citation>
    <scope>NUCLEOTIDE SEQUENCE</scope>
    <source>
        <strain evidence="8">DSM 23947</strain>
    </source>
</reference>
<keyword evidence="9" id="KW-1185">Reference proteome</keyword>
<name>A0AAJ1WJ60_9BACI</name>
<evidence type="ECO:0000259" key="6">
    <source>
        <dbReference type="PROSITE" id="PS50045"/>
    </source>
</evidence>
<feature type="domain" description="PAS" evidence="7">
    <location>
        <begin position="234"/>
        <end position="285"/>
    </location>
</feature>
<dbReference type="InterPro" id="IPR003593">
    <property type="entry name" value="AAA+_ATPase"/>
</dbReference>
<dbReference type="PROSITE" id="PS50045">
    <property type="entry name" value="SIGMA54_INTERACT_4"/>
    <property type="match status" value="1"/>
</dbReference>
<dbReference type="GO" id="GO:0043565">
    <property type="term" value="F:sequence-specific DNA binding"/>
    <property type="evidence" value="ECO:0007669"/>
    <property type="project" value="InterPro"/>
</dbReference>
<dbReference type="InterPro" id="IPR025944">
    <property type="entry name" value="Sigma_54_int_dom_CS"/>
</dbReference>
<evidence type="ECO:0000256" key="1">
    <source>
        <dbReference type="ARBA" id="ARBA00022741"/>
    </source>
</evidence>
<dbReference type="InterPro" id="IPR027417">
    <property type="entry name" value="P-loop_NTPase"/>
</dbReference>
<dbReference type="SUPFAM" id="SSF51735">
    <property type="entry name" value="NAD(P)-binding Rossmann-fold domains"/>
    <property type="match status" value="1"/>
</dbReference>
<feature type="domain" description="Sigma-54 factor interaction" evidence="6">
    <location>
        <begin position="368"/>
        <end position="598"/>
    </location>
</feature>
<protein>
    <submittedName>
        <fullName evidence="8">PAS domain S-box-containing protein</fullName>
    </submittedName>
</protein>
<organism evidence="8 9">
    <name type="scientific">Oikeobacillus pervagus</name>
    <dbReference type="NCBI Taxonomy" id="1325931"/>
    <lineage>
        <taxon>Bacteria</taxon>
        <taxon>Bacillati</taxon>
        <taxon>Bacillota</taxon>
        <taxon>Bacilli</taxon>
        <taxon>Bacillales</taxon>
        <taxon>Bacillaceae</taxon>
        <taxon>Oikeobacillus</taxon>
    </lineage>
</organism>